<dbReference type="InterPro" id="IPR004550">
    <property type="entry name" value="AsnASE_II"/>
</dbReference>
<sequence length="371" mass="39632">MKKRLMPIVTFITALLLIAVGCSQSPQAKEAPHQTKNGSSSKKGNLPNIKILATGGTIAGADKSKTSTTEYKAGAVGVDSLIQAVPEMEDIAHVSGEQIVNIDSQNMDNKTLLKLAKRVNELLRSDDTDGIVITHGTDTLEETAYFLNLTVKSEKPVVVAGSMRPSTAIGADGPSNLYNAVKVAAAPEAKGKGALVVLNDRIGSARYVTKTNTTATDTFKSEEMGYIGTIADDVYFNNIITRKHTKDTDFNIAKLKKLPQVDIIYGYQNDGGYLFDAAAKAGAKGIVFAGAGNGSMSDTAKKGAVKAVKNGLAIVRSTRTGNGAVTPNREFEKDRLLASNSLNPQKARILLMLALTKTDDPERLQTYFNEY</sequence>
<feature type="active site" description="O-isoaspartyl threonine intermediate" evidence="6">
    <location>
        <position position="57"/>
    </location>
</feature>
<dbReference type="Gene3D" id="3.40.50.40">
    <property type="match status" value="1"/>
</dbReference>
<comment type="catalytic activity">
    <reaction evidence="5">
        <text>L-asparagine + H2O = L-aspartate + NH4(+)</text>
        <dbReference type="Rhea" id="RHEA:21016"/>
        <dbReference type="ChEBI" id="CHEBI:15377"/>
        <dbReference type="ChEBI" id="CHEBI:28938"/>
        <dbReference type="ChEBI" id="CHEBI:29991"/>
        <dbReference type="ChEBI" id="CHEBI:58048"/>
        <dbReference type="EC" id="3.5.1.1"/>
    </reaction>
</comment>
<comment type="caution">
    <text evidence="15">The sequence shown here is derived from an EMBL/GenBank/DDBJ whole genome shotgun (WGS) entry which is preliminary data.</text>
</comment>
<evidence type="ECO:0000313" key="15">
    <source>
        <dbReference type="EMBL" id="KXZ23396.1"/>
    </source>
</evidence>
<evidence type="ECO:0000256" key="6">
    <source>
        <dbReference type="PIRSR" id="PIRSR001220-1"/>
    </source>
</evidence>
<dbReference type="EMBL" id="LSBA01000001">
    <property type="protein sequence ID" value="KXZ23396.1"/>
    <property type="molecule type" value="Genomic_DNA"/>
</dbReference>
<dbReference type="AlphaFoldDB" id="A0A150FCC3"/>
<evidence type="ECO:0000256" key="8">
    <source>
        <dbReference type="PROSITE-ProRule" id="PRU10099"/>
    </source>
</evidence>
<feature type="compositionally biased region" description="Polar residues" evidence="11">
    <location>
        <begin position="34"/>
        <end position="43"/>
    </location>
</feature>
<evidence type="ECO:0000256" key="9">
    <source>
        <dbReference type="PROSITE-ProRule" id="PRU10100"/>
    </source>
</evidence>
<feature type="domain" description="L-asparaginase N-terminal" evidence="13">
    <location>
        <begin position="48"/>
        <end position="237"/>
    </location>
</feature>
<evidence type="ECO:0000256" key="7">
    <source>
        <dbReference type="PIRSR" id="PIRSR001220-2"/>
    </source>
</evidence>
<dbReference type="GO" id="GO:0006528">
    <property type="term" value="P:asparagine metabolic process"/>
    <property type="evidence" value="ECO:0007669"/>
    <property type="project" value="InterPro"/>
</dbReference>
<comment type="subunit">
    <text evidence="2">Homotetramer.</text>
</comment>
<dbReference type="InterPro" id="IPR037152">
    <property type="entry name" value="L-asparaginase_N_sf"/>
</dbReference>
<dbReference type="RefSeq" id="WP_061520006.1">
    <property type="nucleotide sequence ID" value="NZ_JARLZY010000003.1"/>
</dbReference>
<organism evidence="15 16">
    <name type="scientific">Bacillus nakamurai</name>
    <dbReference type="NCBI Taxonomy" id="1793963"/>
    <lineage>
        <taxon>Bacteria</taxon>
        <taxon>Bacillati</taxon>
        <taxon>Bacillota</taxon>
        <taxon>Bacilli</taxon>
        <taxon>Bacillales</taxon>
        <taxon>Bacillaceae</taxon>
        <taxon>Bacillus</taxon>
    </lineage>
</organism>
<dbReference type="PROSITE" id="PS51732">
    <property type="entry name" value="ASN_GLN_ASE_3"/>
    <property type="match status" value="1"/>
</dbReference>
<dbReference type="InterPro" id="IPR027474">
    <property type="entry name" value="L-asparaginase_N"/>
</dbReference>
<dbReference type="PIRSF" id="PIRSF500176">
    <property type="entry name" value="L_ASNase"/>
    <property type="match status" value="1"/>
</dbReference>
<keyword evidence="12" id="KW-0732">Signal</keyword>
<proteinExistence type="inferred from homology"/>
<reference evidence="16" key="1">
    <citation type="submission" date="2016-02" db="EMBL/GenBank/DDBJ databases">
        <authorList>
            <person name="Dunlap C."/>
        </authorList>
    </citation>
    <scope>NUCLEOTIDE SEQUENCE [LARGE SCALE GENOMIC DNA]</scope>
    <source>
        <strain evidence="16">NRRL B-41092</strain>
    </source>
</reference>
<dbReference type="Proteomes" id="UP000075430">
    <property type="component" value="Unassembled WGS sequence"/>
</dbReference>
<evidence type="ECO:0000256" key="1">
    <source>
        <dbReference type="ARBA" id="ARBA00010518"/>
    </source>
</evidence>
<evidence type="ECO:0000259" key="13">
    <source>
        <dbReference type="Pfam" id="PF00710"/>
    </source>
</evidence>
<evidence type="ECO:0000256" key="4">
    <source>
        <dbReference type="ARBA" id="ARBA00022801"/>
    </source>
</evidence>
<feature type="region of interest" description="Disordered" evidence="11">
    <location>
        <begin position="28"/>
        <end position="47"/>
    </location>
</feature>
<feature type="signal peptide" evidence="12">
    <location>
        <begin position="1"/>
        <end position="28"/>
    </location>
</feature>
<dbReference type="PROSITE" id="PS00917">
    <property type="entry name" value="ASN_GLN_ASE_2"/>
    <property type="match status" value="1"/>
</dbReference>
<dbReference type="FunFam" id="3.40.50.1170:FF:000001">
    <property type="entry name" value="L-asparaginase 2"/>
    <property type="match status" value="1"/>
</dbReference>
<feature type="chain" id="PRO_5007561567" description="asparaginase" evidence="12">
    <location>
        <begin position="29"/>
        <end position="371"/>
    </location>
</feature>
<comment type="similarity">
    <text evidence="1 10">Belongs to the asparaginase 1 family.</text>
</comment>
<feature type="binding site" evidence="7">
    <location>
        <position position="104"/>
    </location>
    <ligand>
        <name>substrate</name>
    </ligand>
</feature>
<feature type="active site" evidence="8">
    <location>
        <position position="57"/>
    </location>
</feature>
<evidence type="ECO:0000256" key="10">
    <source>
        <dbReference type="RuleBase" id="RU004456"/>
    </source>
</evidence>
<dbReference type="PANTHER" id="PTHR11707:SF28">
    <property type="entry name" value="60 KDA LYSOPHOSPHOLIPASE"/>
    <property type="match status" value="1"/>
</dbReference>
<dbReference type="Pfam" id="PF17763">
    <property type="entry name" value="Asparaginase_C"/>
    <property type="match status" value="1"/>
</dbReference>
<protein>
    <recommendedName>
        <fullName evidence="3">asparaginase</fullName>
        <ecNumber evidence="3">3.5.1.1</ecNumber>
    </recommendedName>
</protein>
<evidence type="ECO:0000256" key="11">
    <source>
        <dbReference type="SAM" id="MobiDB-lite"/>
    </source>
</evidence>
<dbReference type="Gene3D" id="3.40.50.1170">
    <property type="entry name" value="L-asparaginase, N-terminal domain"/>
    <property type="match status" value="1"/>
</dbReference>
<accession>A0A150FCC3</accession>
<dbReference type="InterPro" id="IPR020827">
    <property type="entry name" value="Asparaginase/glutaminase_AS1"/>
</dbReference>
<evidence type="ECO:0000256" key="2">
    <source>
        <dbReference type="ARBA" id="ARBA00011881"/>
    </source>
</evidence>
<dbReference type="EC" id="3.5.1.1" evidence="3"/>
<dbReference type="InterPro" id="IPR027473">
    <property type="entry name" value="L-asparaginase_C"/>
</dbReference>
<feature type="binding site" evidence="7">
    <location>
        <begin position="137"/>
        <end position="138"/>
    </location>
    <ligand>
        <name>substrate</name>
    </ligand>
</feature>
<feature type="domain" description="Asparaginase/glutaminase C-terminal" evidence="14">
    <location>
        <begin position="260"/>
        <end position="368"/>
    </location>
</feature>
<dbReference type="STRING" id="1793963.AXI58_00305"/>
<dbReference type="CDD" id="cd08964">
    <property type="entry name" value="L-asparaginase_II"/>
    <property type="match status" value="1"/>
</dbReference>
<evidence type="ECO:0000256" key="3">
    <source>
        <dbReference type="ARBA" id="ARBA00012920"/>
    </source>
</evidence>
<dbReference type="PRINTS" id="PR00139">
    <property type="entry name" value="ASNGLNASE"/>
</dbReference>
<keyword evidence="4" id="KW-0378">Hydrolase</keyword>
<dbReference type="PROSITE" id="PS51257">
    <property type="entry name" value="PROKAR_LIPOPROTEIN"/>
    <property type="match status" value="1"/>
</dbReference>
<feature type="active site" evidence="9">
    <location>
        <position position="137"/>
    </location>
</feature>
<dbReference type="PANTHER" id="PTHR11707">
    <property type="entry name" value="L-ASPARAGINASE"/>
    <property type="match status" value="1"/>
</dbReference>
<dbReference type="NCBIfam" id="TIGR00520">
    <property type="entry name" value="asnASE_II"/>
    <property type="match status" value="1"/>
</dbReference>
<evidence type="ECO:0000259" key="14">
    <source>
        <dbReference type="Pfam" id="PF17763"/>
    </source>
</evidence>
<dbReference type="PIRSF" id="PIRSF001220">
    <property type="entry name" value="L-ASNase_gatD"/>
    <property type="match status" value="1"/>
</dbReference>
<gene>
    <name evidence="15" type="ORF">AXI58_00305</name>
</gene>
<dbReference type="OrthoDB" id="9788068at2"/>
<dbReference type="SUPFAM" id="SSF53774">
    <property type="entry name" value="Glutaminase/Asparaginase"/>
    <property type="match status" value="1"/>
</dbReference>
<dbReference type="GO" id="GO:0004067">
    <property type="term" value="F:asparaginase activity"/>
    <property type="evidence" value="ECO:0007669"/>
    <property type="project" value="UniProtKB-UniRule"/>
</dbReference>
<name>A0A150FCC3_9BACI</name>
<dbReference type="InterPro" id="IPR036152">
    <property type="entry name" value="Asp/glu_Ase-like_sf"/>
</dbReference>
<evidence type="ECO:0000313" key="16">
    <source>
        <dbReference type="Proteomes" id="UP000075430"/>
    </source>
</evidence>
<dbReference type="Pfam" id="PF00710">
    <property type="entry name" value="Asparaginase"/>
    <property type="match status" value="1"/>
</dbReference>
<dbReference type="SMART" id="SM00870">
    <property type="entry name" value="Asparaginase"/>
    <property type="match status" value="1"/>
</dbReference>
<keyword evidence="16" id="KW-1185">Reference proteome</keyword>
<dbReference type="InterPro" id="IPR040919">
    <property type="entry name" value="Asparaginase_C"/>
</dbReference>
<dbReference type="InterPro" id="IPR027475">
    <property type="entry name" value="Asparaginase/glutaminase_AS2"/>
</dbReference>
<evidence type="ECO:0000256" key="5">
    <source>
        <dbReference type="ARBA" id="ARBA00049366"/>
    </source>
</evidence>
<evidence type="ECO:0000256" key="12">
    <source>
        <dbReference type="SAM" id="SignalP"/>
    </source>
</evidence>
<dbReference type="PROSITE" id="PS00144">
    <property type="entry name" value="ASN_GLN_ASE_1"/>
    <property type="match status" value="1"/>
</dbReference>
<dbReference type="InterPro" id="IPR006034">
    <property type="entry name" value="Asparaginase/glutaminase-like"/>
</dbReference>